<proteinExistence type="predicted"/>
<comment type="caution">
    <text evidence="2">The sequence shown here is derived from an EMBL/GenBank/DDBJ whole genome shotgun (WGS) entry which is preliminary data.</text>
</comment>
<feature type="compositionally biased region" description="Low complexity" evidence="1">
    <location>
        <begin position="89"/>
        <end position="101"/>
    </location>
</feature>
<feature type="region of interest" description="Disordered" evidence="1">
    <location>
        <begin position="89"/>
        <end position="109"/>
    </location>
</feature>
<dbReference type="EMBL" id="DQZR01000273">
    <property type="protein sequence ID" value="HDM36879.1"/>
    <property type="molecule type" value="Genomic_DNA"/>
</dbReference>
<dbReference type="AlphaFoldDB" id="A0A7C1B4F1"/>
<sequence>MVKVKLKKKGEEEAQATPSSGEGKEILDMIAGLNRLMKKVESIRGIDLEFDEIILEGVMPPYELLSKLLSAAPPAVGAPAPAAAAEVAEAGAGAPTAGGAAERSFESSS</sequence>
<name>A0A7C1B4F1_9EURY</name>
<reference evidence="2" key="1">
    <citation type="journal article" date="2020" name="mSystems">
        <title>Genome- and Community-Level Interaction Insights into Carbon Utilization and Element Cycling Functions of Hydrothermarchaeota in Hydrothermal Sediment.</title>
        <authorList>
            <person name="Zhou Z."/>
            <person name="Liu Y."/>
            <person name="Xu W."/>
            <person name="Pan J."/>
            <person name="Luo Z.H."/>
            <person name="Li M."/>
        </authorList>
    </citation>
    <scope>NUCLEOTIDE SEQUENCE [LARGE SCALE GENOMIC DNA]</scope>
    <source>
        <strain evidence="2">HyVt-185</strain>
    </source>
</reference>
<gene>
    <name evidence="2" type="ORF">ENG09_06530</name>
</gene>
<evidence type="ECO:0000256" key="1">
    <source>
        <dbReference type="SAM" id="MobiDB-lite"/>
    </source>
</evidence>
<protein>
    <submittedName>
        <fullName evidence="2">Uncharacterized protein</fullName>
    </submittedName>
</protein>
<organism evidence="2">
    <name type="scientific">Candidatus Syntropharchaeum butanivorans</name>
    <dbReference type="NCBI Taxonomy" id="1839936"/>
    <lineage>
        <taxon>Archaea</taxon>
        <taxon>Methanobacteriati</taxon>
        <taxon>Methanobacteriota</taxon>
        <taxon>Stenosarchaea group</taxon>
        <taxon>Methanomicrobia</taxon>
        <taxon>Methanosarcinales</taxon>
        <taxon>ANME-2 cluster</taxon>
        <taxon>Candidatus Syntropharchaeum</taxon>
    </lineage>
</organism>
<feature type="region of interest" description="Disordered" evidence="1">
    <location>
        <begin position="1"/>
        <end position="22"/>
    </location>
</feature>
<evidence type="ECO:0000313" key="2">
    <source>
        <dbReference type="EMBL" id="HDM36879.1"/>
    </source>
</evidence>
<accession>A0A7C1B4F1</accession>
<dbReference type="Proteomes" id="UP000885863">
    <property type="component" value="Unassembled WGS sequence"/>
</dbReference>